<gene>
    <name evidence="2" type="ORF">FA02_0206</name>
</gene>
<dbReference type="EMBL" id="KJ947870">
    <property type="protein sequence ID" value="AJW30474.1"/>
    <property type="molecule type" value="Genomic_DNA"/>
</dbReference>
<keyword evidence="1" id="KW-0472">Membrane</keyword>
<protein>
    <submittedName>
        <fullName evidence="2">Phospholipid-lipopolysaccharide ABC transporter</fullName>
    </submittedName>
</protein>
<proteinExistence type="predicted"/>
<organism evidence="2">
    <name type="scientific">Prochlorococcus marinus str. P0902-H212</name>
    <dbReference type="NCBI Taxonomy" id="1620696"/>
    <lineage>
        <taxon>Bacteria</taxon>
        <taxon>Bacillati</taxon>
        <taxon>Cyanobacteriota</taxon>
        <taxon>Cyanophyceae</taxon>
        <taxon>Synechococcales</taxon>
        <taxon>Prochlorococcaceae</taxon>
        <taxon>Prochlorococcus</taxon>
    </lineage>
</organism>
<keyword evidence="1" id="KW-0812">Transmembrane</keyword>
<name>A0A0D5A225_PROMR</name>
<reference evidence="2" key="1">
    <citation type="submission" date="2014-06" db="EMBL/GenBank/DDBJ databases">
        <authorList>
            <person name="Berube P.M."/>
        </authorList>
    </citation>
    <scope>NUCLEOTIDE SEQUENCE</scope>
    <source>
        <strain evidence="2">P0902-H212</strain>
    </source>
</reference>
<evidence type="ECO:0000313" key="2">
    <source>
        <dbReference type="EMBL" id="AJW30474.1"/>
    </source>
</evidence>
<sequence length="43" mass="4834">MRLLKALPVRRRDSLLKLIPLAAFTGLVDVIVVGIVSRLFLFL</sequence>
<evidence type="ECO:0000256" key="1">
    <source>
        <dbReference type="SAM" id="Phobius"/>
    </source>
</evidence>
<keyword evidence="1" id="KW-1133">Transmembrane helix</keyword>
<accession>A0A0D5A225</accession>
<dbReference type="AlphaFoldDB" id="A0A0D5A225"/>
<feature type="transmembrane region" description="Helical" evidence="1">
    <location>
        <begin position="21"/>
        <end position="41"/>
    </location>
</feature>